<dbReference type="PANTHER" id="PTHR47942">
    <property type="entry name" value="TETRATRICOPEPTIDE REPEAT (TPR)-LIKE SUPERFAMILY PROTEIN-RELATED"/>
    <property type="match status" value="1"/>
</dbReference>
<accession>A0A2I2FE51</accession>
<feature type="repeat" description="PPR" evidence="2">
    <location>
        <begin position="412"/>
        <end position="446"/>
    </location>
</feature>
<dbReference type="PROSITE" id="PS51375">
    <property type="entry name" value="PPR"/>
    <property type="match status" value="2"/>
</dbReference>
<reference evidence="4 5" key="1">
    <citation type="submission" date="2017-12" db="EMBL/GenBank/DDBJ databases">
        <authorList>
            <consortium name="DOE Joint Genome Institute"/>
            <person name="Haridas S."/>
            <person name="Kjaerbolling I."/>
            <person name="Vesth T.C."/>
            <person name="Frisvad J.C."/>
            <person name="Nybo J.L."/>
            <person name="Theobald S."/>
            <person name="Kuo A."/>
            <person name="Bowyer P."/>
            <person name="Matsuda Y."/>
            <person name="Mondo S."/>
            <person name="Lyhne E.K."/>
            <person name="Kogle M.E."/>
            <person name="Clum A."/>
            <person name="Lipzen A."/>
            <person name="Salamov A."/>
            <person name="Ngan C.Y."/>
            <person name="Daum C."/>
            <person name="Chiniquy J."/>
            <person name="Barry K."/>
            <person name="LaButti K."/>
            <person name="Simmons B.A."/>
            <person name="Magnuson J.K."/>
            <person name="Mortensen U.H."/>
            <person name="Larsen T.O."/>
            <person name="Grigoriev I.V."/>
            <person name="Baker S.E."/>
            <person name="Andersen M.R."/>
            <person name="Nordberg H.P."/>
            <person name="Cantor M.N."/>
            <person name="Hua S.X."/>
        </authorList>
    </citation>
    <scope>NUCLEOTIDE SEQUENCE [LARGE SCALE GENOMIC DNA]</scope>
    <source>
        <strain evidence="4 5">CBS 102.13</strain>
    </source>
</reference>
<keyword evidence="5" id="KW-1185">Reference proteome</keyword>
<dbReference type="OrthoDB" id="1908178at2759"/>
<protein>
    <submittedName>
        <fullName evidence="4">Pentatricopeptide repeat protein</fullName>
    </submittedName>
</protein>
<evidence type="ECO:0000256" key="3">
    <source>
        <dbReference type="SAM" id="MobiDB-lite"/>
    </source>
</evidence>
<feature type="compositionally biased region" description="Polar residues" evidence="3">
    <location>
        <begin position="1"/>
        <end position="37"/>
    </location>
</feature>
<dbReference type="Gene3D" id="1.25.40.10">
    <property type="entry name" value="Tetratricopeptide repeat domain"/>
    <property type="match status" value="2"/>
</dbReference>
<gene>
    <name evidence="4" type="ORF">BDW47DRAFT_103929</name>
</gene>
<sequence>MPQSDRSQSSFHLRSTPSQSVDTRLSVSNDSMSNSDTPTRHASFLRKLGPRRARPSAASVADLFVSSLVIAGHCREHAPRTRGLSTMSWTTPHDAVGRLNGRGVHNTRQLSSPVRLDCRRATGECLQVHRARAQRMFNSGIAPKVEDETEGGRAVEGPLGDKVWSERHDAYARSKPTQCVKATSLLEAAPTIDTAGFYNGPEAESTTMDTAVEEDTPGTRPNLLGRREDSRYARRTDAKEELRGSTSQLYKAIFGDSLDWKQAVDRATDDAMAKVKTRPASPVRRSREDDFCELQSVEELVDALWSGTKSNQYLFRLYRELPQPGVSYLSKKSCGLLLRRFADPGKRRLVDARRYLALIDDMIVANLPLSRSLWTSAIHLAGRTSGKVFKEDLVRSIGLWQQMEHVRGIQADNVVFNVLFDIAIRSGQYVVAERILREMQKRGIVFHRAGKVTEIFFYGAVGDVEAIRRSFDEFVASGEIVDTVVMNCLLRAFLKAGDHERAEQLYQSMVAAQRTMILDGDRWIHGKGRLTAEFAQYRKRNKELNRLLQLSGALKDRLPEHHRALQNAFSMVPDTRTFHILLSHHAHHTGDIHAFMSVVQDMEKTFTVPPRGMIYTMLFEGFAINARKRRGWTSARLQQSWEVYLRAIYESKARFYDRVHNRNLVWESPVKDWMTTATAGSQVILPKVPKGLYTPLPTEQDILVETRLSEMTEKPSEPAEDESPSISEESDPPDAEKADHIDHEDMFDPHAHNLQDDQDLLDGLEHRIENGVFLGRRMIVTILRAFGSCCGPREVMDVWLKIEHLWQPQRRKAIDVMKVREELDKQINMGQERY</sequence>
<evidence type="ECO:0000256" key="1">
    <source>
        <dbReference type="ARBA" id="ARBA00022737"/>
    </source>
</evidence>
<feature type="region of interest" description="Disordered" evidence="3">
    <location>
        <begin position="709"/>
        <end position="739"/>
    </location>
</feature>
<keyword evidence="1" id="KW-0677">Repeat</keyword>
<evidence type="ECO:0000256" key="2">
    <source>
        <dbReference type="PROSITE-ProRule" id="PRU00708"/>
    </source>
</evidence>
<organism evidence="4 5">
    <name type="scientific">Aspergillus candidus</name>
    <dbReference type="NCBI Taxonomy" id="41067"/>
    <lineage>
        <taxon>Eukaryota</taxon>
        <taxon>Fungi</taxon>
        <taxon>Dikarya</taxon>
        <taxon>Ascomycota</taxon>
        <taxon>Pezizomycotina</taxon>
        <taxon>Eurotiomycetes</taxon>
        <taxon>Eurotiomycetidae</taxon>
        <taxon>Eurotiales</taxon>
        <taxon>Aspergillaceae</taxon>
        <taxon>Aspergillus</taxon>
        <taxon>Aspergillus subgen. Circumdati</taxon>
    </lineage>
</organism>
<dbReference type="GeneID" id="36519359"/>
<dbReference type="InterPro" id="IPR011990">
    <property type="entry name" value="TPR-like_helical_dom_sf"/>
</dbReference>
<dbReference type="AlphaFoldDB" id="A0A2I2FE51"/>
<dbReference type="Pfam" id="PF01535">
    <property type="entry name" value="PPR"/>
    <property type="match status" value="2"/>
</dbReference>
<dbReference type="Proteomes" id="UP000234585">
    <property type="component" value="Unassembled WGS sequence"/>
</dbReference>
<dbReference type="InterPro" id="IPR002885">
    <property type="entry name" value="PPR_rpt"/>
</dbReference>
<name>A0A2I2FE51_ASPCN</name>
<feature type="repeat" description="PPR" evidence="2">
    <location>
        <begin position="482"/>
        <end position="516"/>
    </location>
</feature>
<dbReference type="PANTHER" id="PTHR47942:SF63">
    <property type="entry name" value="PENTATRICOPEPTIDE REPEAT-CONTAINING PROTEIN"/>
    <property type="match status" value="1"/>
</dbReference>
<feature type="region of interest" description="Disordered" evidence="3">
    <location>
        <begin position="1"/>
        <end position="52"/>
    </location>
</feature>
<dbReference type="RefSeq" id="XP_024672930.1">
    <property type="nucleotide sequence ID" value="XM_024812199.1"/>
</dbReference>
<dbReference type="InterPro" id="IPR051222">
    <property type="entry name" value="PPR/CCM1_RNA-binding"/>
</dbReference>
<dbReference type="EMBL" id="KZ559132">
    <property type="protein sequence ID" value="PLB38918.1"/>
    <property type="molecule type" value="Genomic_DNA"/>
</dbReference>
<dbReference type="NCBIfam" id="TIGR00756">
    <property type="entry name" value="PPR"/>
    <property type="match status" value="2"/>
</dbReference>
<feature type="compositionally biased region" description="Acidic residues" evidence="3">
    <location>
        <begin position="718"/>
        <end position="733"/>
    </location>
</feature>
<proteinExistence type="predicted"/>
<evidence type="ECO:0000313" key="5">
    <source>
        <dbReference type="Proteomes" id="UP000234585"/>
    </source>
</evidence>
<evidence type="ECO:0000313" key="4">
    <source>
        <dbReference type="EMBL" id="PLB38918.1"/>
    </source>
</evidence>
<dbReference type="STRING" id="41067.A0A2I2FE51"/>
<feature type="region of interest" description="Disordered" evidence="3">
    <location>
        <begin position="196"/>
        <end position="228"/>
    </location>
</feature>